<name>S8EKY7_FOMSC</name>
<sequence>RFRRLGARADLELAVVSWQRALVHWPLGHHRHSHIVSNLAIALCTRFEQFGDRADLDSAITLHREALELCPPGHPDRSASLNNLAGAL</sequence>
<evidence type="ECO:0000313" key="1">
    <source>
        <dbReference type="EMBL" id="EPT05757.1"/>
    </source>
</evidence>
<dbReference type="Proteomes" id="UP000015241">
    <property type="component" value="Unassembled WGS sequence"/>
</dbReference>
<feature type="non-terminal residue" evidence="1">
    <location>
        <position position="1"/>
    </location>
</feature>
<protein>
    <recommendedName>
        <fullName evidence="3">Tetratricopeptide repeat protein</fullName>
    </recommendedName>
</protein>
<dbReference type="InParanoid" id="S8EKY7"/>
<gene>
    <name evidence="1" type="ORF">FOMPIDRAFT_1083749</name>
</gene>
<dbReference type="Pfam" id="PF13374">
    <property type="entry name" value="TPR_10"/>
    <property type="match status" value="1"/>
</dbReference>
<evidence type="ECO:0008006" key="3">
    <source>
        <dbReference type="Google" id="ProtNLM"/>
    </source>
</evidence>
<proteinExistence type="predicted"/>
<evidence type="ECO:0000313" key="2">
    <source>
        <dbReference type="Proteomes" id="UP000015241"/>
    </source>
</evidence>
<dbReference type="OrthoDB" id="2801055at2759"/>
<reference evidence="1 2" key="1">
    <citation type="journal article" date="2012" name="Science">
        <title>The Paleozoic origin of enzymatic lignin decomposition reconstructed from 31 fungal genomes.</title>
        <authorList>
            <person name="Floudas D."/>
            <person name="Binder M."/>
            <person name="Riley R."/>
            <person name="Barry K."/>
            <person name="Blanchette R.A."/>
            <person name="Henrissat B."/>
            <person name="Martinez A.T."/>
            <person name="Otillar R."/>
            <person name="Spatafora J.W."/>
            <person name="Yadav J.S."/>
            <person name="Aerts A."/>
            <person name="Benoit I."/>
            <person name="Boyd A."/>
            <person name="Carlson A."/>
            <person name="Copeland A."/>
            <person name="Coutinho P.M."/>
            <person name="de Vries R.P."/>
            <person name="Ferreira P."/>
            <person name="Findley K."/>
            <person name="Foster B."/>
            <person name="Gaskell J."/>
            <person name="Glotzer D."/>
            <person name="Gorecki P."/>
            <person name="Heitman J."/>
            <person name="Hesse C."/>
            <person name="Hori C."/>
            <person name="Igarashi K."/>
            <person name="Jurgens J.A."/>
            <person name="Kallen N."/>
            <person name="Kersten P."/>
            <person name="Kohler A."/>
            <person name="Kuees U."/>
            <person name="Kumar T.K.A."/>
            <person name="Kuo A."/>
            <person name="LaButti K."/>
            <person name="Larrondo L.F."/>
            <person name="Lindquist E."/>
            <person name="Ling A."/>
            <person name="Lombard V."/>
            <person name="Lucas S."/>
            <person name="Lundell T."/>
            <person name="Martin R."/>
            <person name="McLaughlin D.J."/>
            <person name="Morgenstern I."/>
            <person name="Morin E."/>
            <person name="Murat C."/>
            <person name="Nagy L.G."/>
            <person name="Nolan M."/>
            <person name="Ohm R.A."/>
            <person name="Patyshakuliyeva A."/>
            <person name="Rokas A."/>
            <person name="Ruiz-Duenas F.J."/>
            <person name="Sabat G."/>
            <person name="Salamov A."/>
            <person name="Samejima M."/>
            <person name="Schmutz J."/>
            <person name="Slot J.C."/>
            <person name="St John F."/>
            <person name="Stenlid J."/>
            <person name="Sun H."/>
            <person name="Sun S."/>
            <person name="Syed K."/>
            <person name="Tsang A."/>
            <person name="Wiebenga A."/>
            <person name="Young D."/>
            <person name="Pisabarro A."/>
            <person name="Eastwood D.C."/>
            <person name="Martin F."/>
            <person name="Cullen D."/>
            <person name="Grigoriev I.V."/>
            <person name="Hibbett D.S."/>
        </authorList>
    </citation>
    <scope>NUCLEOTIDE SEQUENCE</scope>
    <source>
        <strain evidence="2">FP-58527</strain>
    </source>
</reference>
<dbReference type="InterPro" id="IPR011990">
    <property type="entry name" value="TPR-like_helical_dom_sf"/>
</dbReference>
<organism evidence="1 2">
    <name type="scientific">Fomitopsis schrenkii</name>
    <name type="common">Brown rot fungus</name>
    <dbReference type="NCBI Taxonomy" id="2126942"/>
    <lineage>
        <taxon>Eukaryota</taxon>
        <taxon>Fungi</taxon>
        <taxon>Dikarya</taxon>
        <taxon>Basidiomycota</taxon>
        <taxon>Agaricomycotina</taxon>
        <taxon>Agaricomycetes</taxon>
        <taxon>Polyporales</taxon>
        <taxon>Fomitopsis</taxon>
    </lineage>
</organism>
<dbReference type="Gene3D" id="1.25.40.10">
    <property type="entry name" value="Tetratricopeptide repeat domain"/>
    <property type="match status" value="1"/>
</dbReference>
<dbReference type="HOGENOM" id="CLU_001305_4_4_1"/>
<dbReference type="AlphaFoldDB" id="S8EKY7"/>
<feature type="non-terminal residue" evidence="1">
    <location>
        <position position="88"/>
    </location>
</feature>
<dbReference type="STRING" id="743788.S8EKY7"/>
<accession>S8EKY7</accession>
<keyword evidence="2" id="KW-1185">Reference proteome</keyword>
<dbReference type="EMBL" id="KE504123">
    <property type="protein sequence ID" value="EPT05757.1"/>
    <property type="molecule type" value="Genomic_DNA"/>
</dbReference>